<dbReference type="OrthoDB" id="5231618at2759"/>
<dbReference type="Proteomes" id="UP000770015">
    <property type="component" value="Unassembled WGS sequence"/>
</dbReference>
<organism evidence="2 3">
    <name type="scientific">Plectosphaerella plurivora</name>
    <dbReference type="NCBI Taxonomy" id="936078"/>
    <lineage>
        <taxon>Eukaryota</taxon>
        <taxon>Fungi</taxon>
        <taxon>Dikarya</taxon>
        <taxon>Ascomycota</taxon>
        <taxon>Pezizomycotina</taxon>
        <taxon>Sordariomycetes</taxon>
        <taxon>Hypocreomycetidae</taxon>
        <taxon>Glomerellales</taxon>
        <taxon>Plectosphaerellaceae</taxon>
        <taxon>Plectosphaerella</taxon>
    </lineage>
</organism>
<dbReference type="EMBL" id="JAGSXJ010000044">
    <property type="protein sequence ID" value="KAH6662952.1"/>
    <property type="molecule type" value="Genomic_DNA"/>
</dbReference>
<evidence type="ECO:0000313" key="2">
    <source>
        <dbReference type="EMBL" id="KAH6662952.1"/>
    </source>
</evidence>
<evidence type="ECO:0000313" key="3">
    <source>
        <dbReference type="Proteomes" id="UP000770015"/>
    </source>
</evidence>
<keyword evidence="3" id="KW-1185">Reference proteome</keyword>
<comment type="caution">
    <text evidence="2">The sequence shown here is derived from an EMBL/GenBank/DDBJ whole genome shotgun (WGS) entry which is preliminary data.</text>
</comment>
<accession>A0A9P9A566</accession>
<keyword evidence="1" id="KW-0472">Membrane</keyword>
<feature type="transmembrane region" description="Helical" evidence="1">
    <location>
        <begin position="47"/>
        <end position="65"/>
    </location>
</feature>
<sequence length="85" mass="9492">MCVFASGVYAVNSVILVNTIAAISPIYTPYLWPSSDAPRYTTAMASSAAFSAASAILAWVMRWMLIKENRRIRRSNDESTIFYAY</sequence>
<name>A0A9P9A566_9PEZI</name>
<proteinExistence type="predicted"/>
<gene>
    <name evidence="2" type="ORF">F5X68DRAFT_237607</name>
</gene>
<reference evidence="2" key="1">
    <citation type="journal article" date="2021" name="Nat. Commun.">
        <title>Genetic determinants of endophytism in the Arabidopsis root mycobiome.</title>
        <authorList>
            <person name="Mesny F."/>
            <person name="Miyauchi S."/>
            <person name="Thiergart T."/>
            <person name="Pickel B."/>
            <person name="Atanasova L."/>
            <person name="Karlsson M."/>
            <person name="Huettel B."/>
            <person name="Barry K.W."/>
            <person name="Haridas S."/>
            <person name="Chen C."/>
            <person name="Bauer D."/>
            <person name="Andreopoulos W."/>
            <person name="Pangilinan J."/>
            <person name="LaButti K."/>
            <person name="Riley R."/>
            <person name="Lipzen A."/>
            <person name="Clum A."/>
            <person name="Drula E."/>
            <person name="Henrissat B."/>
            <person name="Kohler A."/>
            <person name="Grigoriev I.V."/>
            <person name="Martin F.M."/>
            <person name="Hacquard S."/>
        </authorList>
    </citation>
    <scope>NUCLEOTIDE SEQUENCE</scope>
    <source>
        <strain evidence="2">MPI-SDFR-AT-0117</strain>
    </source>
</reference>
<keyword evidence="1" id="KW-0812">Transmembrane</keyword>
<evidence type="ECO:0000256" key="1">
    <source>
        <dbReference type="SAM" id="Phobius"/>
    </source>
</evidence>
<protein>
    <submittedName>
        <fullName evidence="2">Uncharacterized protein</fullName>
    </submittedName>
</protein>
<keyword evidence="1" id="KW-1133">Transmembrane helix</keyword>
<feature type="transmembrane region" description="Helical" evidence="1">
    <location>
        <begin position="7"/>
        <end position="27"/>
    </location>
</feature>
<dbReference type="AlphaFoldDB" id="A0A9P9A566"/>